<evidence type="ECO:0000259" key="5">
    <source>
        <dbReference type="Pfam" id="PF00891"/>
    </source>
</evidence>
<comment type="caution">
    <text evidence="8">The sequence shown here is derived from an EMBL/GenBank/DDBJ whole genome shotgun (WGS) entry which is preliminary data.</text>
</comment>
<dbReference type="PANTHER" id="PTHR43712:SF2">
    <property type="entry name" value="O-METHYLTRANSFERASE CICE"/>
    <property type="match status" value="1"/>
</dbReference>
<dbReference type="SUPFAM" id="SSF46785">
    <property type="entry name" value="Winged helix' DNA-binding domain"/>
    <property type="match status" value="1"/>
</dbReference>
<dbReference type="AlphaFoldDB" id="A0A4R5BW35"/>
<evidence type="ECO:0000259" key="6">
    <source>
        <dbReference type="Pfam" id="PF03364"/>
    </source>
</evidence>
<evidence type="ECO:0000256" key="3">
    <source>
        <dbReference type="ARBA" id="ARBA00022691"/>
    </source>
</evidence>
<dbReference type="Proteomes" id="UP000294513">
    <property type="component" value="Unassembled WGS sequence"/>
</dbReference>
<dbReference type="CDD" id="cd02440">
    <property type="entry name" value="AdoMet_MTases"/>
    <property type="match status" value="1"/>
</dbReference>
<dbReference type="InterPro" id="IPR016461">
    <property type="entry name" value="COMT-like"/>
</dbReference>
<dbReference type="InterPro" id="IPR005031">
    <property type="entry name" value="COQ10_START"/>
</dbReference>
<dbReference type="InterPro" id="IPR023393">
    <property type="entry name" value="START-like_dom_sf"/>
</dbReference>
<dbReference type="Pfam" id="PF08100">
    <property type="entry name" value="Dimerisation"/>
    <property type="match status" value="1"/>
</dbReference>
<feature type="domain" description="O-methyltransferase C-terminal" evidence="5">
    <location>
        <begin position="264"/>
        <end position="473"/>
    </location>
</feature>
<dbReference type="InterPro" id="IPR036390">
    <property type="entry name" value="WH_DNA-bd_sf"/>
</dbReference>
<evidence type="ECO:0000256" key="1">
    <source>
        <dbReference type="ARBA" id="ARBA00022603"/>
    </source>
</evidence>
<proteinExistence type="predicted"/>
<dbReference type="SUPFAM" id="SSF53335">
    <property type="entry name" value="S-adenosyl-L-methionine-dependent methyltransferases"/>
    <property type="match status" value="1"/>
</dbReference>
<dbReference type="Pfam" id="PF03364">
    <property type="entry name" value="Polyketide_cyc"/>
    <property type="match status" value="1"/>
</dbReference>
<evidence type="ECO:0000256" key="2">
    <source>
        <dbReference type="ARBA" id="ARBA00022679"/>
    </source>
</evidence>
<sequence>MAGHTDNEILVNAPMELVWEHTNDVAGWPELFTEYASAEILDRDGGSVTFRLTTHPDADGKVWSWVSRRVPDPATRTVRAHRLETGPFEYMNLRWEYHQEASGVLMRWVQDFAMKPTSPIPEAAMLDRLNRTTVEQMAHVKQVLERRARGGADHGPGDLHAQRLLYLTCGPRLAAVVTTLAELGIVDLVADEPRTAAELAETAQADPDALYRLLRCAASVGILAERPDGRFASTPLAEGMRADRPYSLLPLVLHSAQPYVTGPYSALTHSIRTGEPATVPALGSDIWRYFEEHPEAGARFDHTMTALGQWETDRHLDIVRPERFRRIADIGGGRGHFLAAALRRAPDASGVLFERPDVVAGADEVLVEQGVAGRVTKVAGDFFADPIPDGCDAYVLKAVLHNWPDERAERLLASVRRAIGDRDARLFVVEQVVSEGNRWDHAKFLDLDMLVLFGGRERRLDEWRGLFGRCGFELPGRPGEGHWTVLECRPTSVDAPRRAADDALPAAAPSGPARPATPAAPAVAGAPTRPEGPA</sequence>
<protein>
    <recommendedName>
        <fullName evidence="10">Multifunctional cyclase-dehydratase-3-O-methyl transferase TcmN</fullName>
    </recommendedName>
</protein>
<dbReference type="Gene3D" id="3.30.530.20">
    <property type="match status" value="1"/>
</dbReference>
<dbReference type="InterPro" id="IPR001077">
    <property type="entry name" value="COMT_C"/>
</dbReference>
<dbReference type="Gene3D" id="3.40.50.150">
    <property type="entry name" value="Vaccinia Virus protein VP39"/>
    <property type="match status" value="1"/>
</dbReference>
<keyword evidence="1" id="KW-0489">Methyltransferase</keyword>
<dbReference type="RefSeq" id="WP_131893034.1">
    <property type="nucleotide sequence ID" value="NZ_SMKU01000055.1"/>
</dbReference>
<dbReference type="GO" id="GO:0046983">
    <property type="term" value="F:protein dimerization activity"/>
    <property type="evidence" value="ECO:0007669"/>
    <property type="project" value="InterPro"/>
</dbReference>
<keyword evidence="3" id="KW-0949">S-adenosyl-L-methionine</keyword>
<dbReference type="EMBL" id="SMKU01000055">
    <property type="protein sequence ID" value="TDD89853.1"/>
    <property type="molecule type" value="Genomic_DNA"/>
</dbReference>
<dbReference type="PANTHER" id="PTHR43712">
    <property type="entry name" value="PUTATIVE (AFU_ORTHOLOGUE AFUA_4G14580)-RELATED"/>
    <property type="match status" value="1"/>
</dbReference>
<dbReference type="OrthoDB" id="4145676at2"/>
<dbReference type="InterPro" id="IPR036388">
    <property type="entry name" value="WH-like_DNA-bd_sf"/>
</dbReference>
<evidence type="ECO:0000313" key="8">
    <source>
        <dbReference type="EMBL" id="TDD89853.1"/>
    </source>
</evidence>
<dbReference type="CDD" id="cd08860">
    <property type="entry name" value="TcmN_ARO-CYC_like"/>
    <property type="match status" value="1"/>
</dbReference>
<dbReference type="SUPFAM" id="SSF55961">
    <property type="entry name" value="Bet v1-like"/>
    <property type="match status" value="1"/>
</dbReference>
<dbReference type="InterPro" id="IPR012967">
    <property type="entry name" value="COMT_dimerisation"/>
</dbReference>
<name>A0A4R5BW35_9ACTN</name>
<feature type="domain" description="Coenzyme Q-binding protein COQ10 START" evidence="6">
    <location>
        <begin position="11"/>
        <end position="133"/>
    </location>
</feature>
<dbReference type="Pfam" id="PF00891">
    <property type="entry name" value="Methyltransf_2"/>
    <property type="match status" value="1"/>
</dbReference>
<dbReference type="GO" id="GO:0032259">
    <property type="term" value="P:methylation"/>
    <property type="evidence" value="ECO:0007669"/>
    <property type="project" value="UniProtKB-KW"/>
</dbReference>
<dbReference type="InterPro" id="IPR029063">
    <property type="entry name" value="SAM-dependent_MTases_sf"/>
</dbReference>
<dbReference type="Gene3D" id="1.10.287.1350">
    <property type="match status" value="1"/>
</dbReference>
<evidence type="ECO:0000259" key="7">
    <source>
        <dbReference type="Pfam" id="PF08100"/>
    </source>
</evidence>
<evidence type="ECO:0008006" key="10">
    <source>
        <dbReference type="Google" id="ProtNLM"/>
    </source>
</evidence>
<organism evidence="8 9">
    <name type="scientific">Actinomadura rubrisoli</name>
    <dbReference type="NCBI Taxonomy" id="2530368"/>
    <lineage>
        <taxon>Bacteria</taxon>
        <taxon>Bacillati</taxon>
        <taxon>Actinomycetota</taxon>
        <taxon>Actinomycetes</taxon>
        <taxon>Streptosporangiales</taxon>
        <taxon>Thermomonosporaceae</taxon>
        <taxon>Actinomadura</taxon>
    </lineage>
</organism>
<feature type="compositionally biased region" description="Low complexity" evidence="4">
    <location>
        <begin position="502"/>
        <end position="534"/>
    </location>
</feature>
<feature type="domain" description="O-methyltransferase dimerisation" evidence="7">
    <location>
        <begin position="170"/>
        <end position="238"/>
    </location>
</feature>
<dbReference type="Gene3D" id="1.10.10.10">
    <property type="entry name" value="Winged helix-like DNA-binding domain superfamily/Winged helix DNA-binding domain"/>
    <property type="match status" value="1"/>
</dbReference>
<evidence type="ECO:0000256" key="4">
    <source>
        <dbReference type="SAM" id="MobiDB-lite"/>
    </source>
</evidence>
<gene>
    <name evidence="8" type="ORF">E1298_13755</name>
</gene>
<evidence type="ECO:0000313" key="9">
    <source>
        <dbReference type="Proteomes" id="UP000294513"/>
    </source>
</evidence>
<feature type="region of interest" description="Disordered" evidence="4">
    <location>
        <begin position="494"/>
        <end position="534"/>
    </location>
</feature>
<reference evidence="8 9" key="1">
    <citation type="submission" date="2019-03" db="EMBL/GenBank/DDBJ databases">
        <title>Draft genome sequences of novel Actinobacteria.</title>
        <authorList>
            <person name="Sahin N."/>
            <person name="Ay H."/>
            <person name="Saygin H."/>
        </authorList>
    </citation>
    <scope>NUCLEOTIDE SEQUENCE [LARGE SCALE GENOMIC DNA]</scope>
    <source>
        <strain evidence="8 9">H3C3</strain>
    </source>
</reference>
<keyword evidence="9" id="KW-1185">Reference proteome</keyword>
<accession>A0A4R5BW35</accession>
<keyword evidence="2" id="KW-0808">Transferase</keyword>
<dbReference type="PROSITE" id="PS51683">
    <property type="entry name" value="SAM_OMT_II"/>
    <property type="match status" value="1"/>
</dbReference>
<dbReference type="GO" id="GO:0008171">
    <property type="term" value="F:O-methyltransferase activity"/>
    <property type="evidence" value="ECO:0007669"/>
    <property type="project" value="InterPro"/>
</dbReference>